<name>A0AAW5N2Y3_9BACT</name>
<evidence type="ECO:0000313" key="2">
    <source>
        <dbReference type="Proteomes" id="UP001204579"/>
    </source>
</evidence>
<dbReference type="AlphaFoldDB" id="A0AAW5N2Y3"/>
<sequence>MVSELKRKIDKQERKDLKKCIDFLQTKFSEIKYIIPENIKSDVNVTATTKNNNDYYYNIEIKERYCYSYTYTDTILEVDKYNYLIQDTTKIPIYFIIFKDCIAVFNLSKIDINKVEKRKQLMNKTTFNSDEKIEKNVYGLTTDLATTFNINNYNKIKNAVYQ</sequence>
<organism evidence="1 2">
    <name type="scientific">Phocaeicola barnesiae</name>
    <dbReference type="NCBI Taxonomy" id="376804"/>
    <lineage>
        <taxon>Bacteria</taxon>
        <taxon>Pseudomonadati</taxon>
        <taxon>Bacteroidota</taxon>
        <taxon>Bacteroidia</taxon>
        <taxon>Bacteroidales</taxon>
        <taxon>Bacteroidaceae</taxon>
        <taxon>Phocaeicola</taxon>
    </lineage>
</organism>
<dbReference type="Proteomes" id="UP001204579">
    <property type="component" value="Unassembled WGS sequence"/>
</dbReference>
<accession>A0AAW5N2Y3</accession>
<keyword evidence="2" id="KW-1185">Reference proteome</keyword>
<reference evidence="1 2" key="1">
    <citation type="submission" date="2022-08" db="EMBL/GenBank/DDBJ databases">
        <authorList>
            <person name="Zeman M."/>
            <person name="Kubasova T."/>
        </authorList>
    </citation>
    <scope>NUCLEOTIDE SEQUENCE [LARGE SCALE GENOMIC DNA]</scope>
    <source>
        <strain evidence="1 2">ET62</strain>
    </source>
</reference>
<dbReference type="RefSeq" id="WP_258336119.1">
    <property type="nucleotide sequence ID" value="NZ_JANRHJ010000015.1"/>
</dbReference>
<evidence type="ECO:0000313" key="1">
    <source>
        <dbReference type="EMBL" id="MCR8874876.1"/>
    </source>
</evidence>
<proteinExistence type="predicted"/>
<gene>
    <name evidence="1" type="ORF">NW209_12800</name>
</gene>
<evidence type="ECO:0008006" key="3">
    <source>
        <dbReference type="Google" id="ProtNLM"/>
    </source>
</evidence>
<dbReference type="EMBL" id="JANRHJ010000015">
    <property type="protein sequence ID" value="MCR8874876.1"/>
    <property type="molecule type" value="Genomic_DNA"/>
</dbReference>
<protein>
    <recommendedName>
        <fullName evidence="3">DUF4365 domain-containing protein</fullName>
    </recommendedName>
</protein>
<comment type="caution">
    <text evidence="1">The sequence shown here is derived from an EMBL/GenBank/DDBJ whole genome shotgun (WGS) entry which is preliminary data.</text>
</comment>